<comment type="caution">
    <text evidence="2">The sequence shown here is derived from an EMBL/GenBank/DDBJ whole genome shotgun (WGS) entry which is preliminary data.</text>
</comment>
<organism evidence="2 3">
    <name type="scientific">Stichopus japonicus</name>
    <name type="common">Sea cucumber</name>
    <dbReference type="NCBI Taxonomy" id="307972"/>
    <lineage>
        <taxon>Eukaryota</taxon>
        <taxon>Metazoa</taxon>
        <taxon>Echinodermata</taxon>
        <taxon>Eleutherozoa</taxon>
        <taxon>Echinozoa</taxon>
        <taxon>Holothuroidea</taxon>
        <taxon>Aspidochirotacea</taxon>
        <taxon>Aspidochirotida</taxon>
        <taxon>Stichopodidae</taxon>
        <taxon>Apostichopus</taxon>
    </lineage>
</organism>
<dbReference type="Gene3D" id="3.30.420.10">
    <property type="entry name" value="Ribonuclease H-like superfamily/Ribonuclease H"/>
    <property type="match status" value="1"/>
</dbReference>
<dbReference type="InterPro" id="IPR050951">
    <property type="entry name" value="Retrovirus_Pol_polyprotein"/>
</dbReference>
<dbReference type="Proteomes" id="UP000230750">
    <property type="component" value="Unassembled WGS sequence"/>
</dbReference>
<dbReference type="GO" id="GO:0015074">
    <property type="term" value="P:DNA integration"/>
    <property type="evidence" value="ECO:0007669"/>
    <property type="project" value="InterPro"/>
</dbReference>
<dbReference type="PANTHER" id="PTHR37984:SF9">
    <property type="entry name" value="INTEGRASE CATALYTIC DOMAIN-CONTAINING PROTEIN"/>
    <property type="match status" value="1"/>
</dbReference>
<protein>
    <submittedName>
        <fullName evidence="2">Putative transmembrane protein</fullName>
    </submittedName>
</protein>
<dbReference type="PANTHER" id="PTHR37984">
    <property type="entry name" value="PROTEIN CBG26694"/>
    <property type="match status" value="1"/>
</dbReference>
<sequence length="263" mass="30007">MGRVAADLYYLQDSTYLLVVDYYSRYIEVAKLTSTSKSSDIIMHLQSMFSRHGIPDVFRSDNGPQFISSEFKAFSKKYGFTHITSSPLYSQSNGEAKRAVQTVKGLIKKSKDPYLALMAYRATPLANGYSPSELLFGRRIKTTLPVAPSQLVPQIPDKNKLEAFEMSKRQYLKDNYDKSHRTKSLEEIPPGTQVFIKDMNTHGVVDRLLEEPRSYLVSSPRGNLRRNRKHIINCNLVVMMEILLILNQTSVNMMKVLMSKLSH</sequence>
<keyword evidence="2" id="KW-0472">Membrane</keyword>
<dbReference type="Pfam" id="PF00665">
    <property type="entry name" value="rve"/>
    <property type="match status" value="1"/>
</dbReference>
<dbReference type="GO" id="GO:0003676">
    <property type="term" value="F:nucleic acid binding"/>
    <property type="evidence" value="ECO:0007669"/>
    <property type="project" value="InterPro"/>
</dbReference>
<name>A0A2G8KWP9_STIJA</name>
<reference evidence="2 3" key="1">
    <citation type="journal article" date="2017" name="PLoS Biol.">
        <title>The sea cucumber genome provides insights into morphological evolution and visceral regeneration.</title>
        <authorList>
            <person name="Zhang X."/>
            <person name="Sun L."/>
            <person name="Yuan J."/>
            <person name="Sun Y."/>
            <person name="Gao Y."/>
            <person name="Zhang L."/>
            <person name="Li S."/>
            <person name="Dai H."/>
            <person name="Hamel J.F."/>
            <person name="Liu C."/>
            <person name="Yu Y."/>
            <person name="Liu S."/>
            <person name="Lin W."/>
            <person name="Guo K."/>
            <person name="Jin S."/>
            <person name="Xu P."/>
            <person name="Storey K.B."/>
            <person name="Huan P."/>
            <person name="Zhang T."/>
            <person name="Zhou Y."/>
            <person name="Zhang J."/>
            <person name="Lin C."/>
            <person name="Li X."/>
            <person name="Xing L."/>
            <person name="Huo D."/>
            <person name="Sun M."/>
            <person name="Wang L."/>
            <person name="Mercier A."/>
            <person name="Li F."/>
            <person name="Yang H."/>
            <person name="Xiang J."/>
        </authorList>
    </citation>
    <scope>NUCLEOTIDE SEQUENCE [LARGE SCALE GENOMIC DNA]</scope>
    <source>
        <strain evidence="2">Shaxun</strain>
        <tissue evidence="2">Muscle</tissue>
    </source>
</reference>
<dbReference type="InterPro" id="IPR036397">
    <property type="entry name" value="RNaseH_sf"/>
</dbReference>
<dbReference type="FunFam" id="3.30.420.10:FF:000063">
    <property type="entry name" value="Retrovirus-related Pol polyprotein from transposon 297-like Protein"/>
    <property type="match status" value="1"/>
</dbReference>
<dbReference type="OrthoDB" id="6149201at2759"/>
<evidence type="ECO:0000313" key="2">
    <source>
        <dbReference type="EMBL" id="PIK52419.1"/>
    </source>
</evidence>
<evidence type="ECO:0000259" key="1">
    <source>
        <dbReference type="PROSITE" id="PS50994"/>
    </source>
</evidence>
<dbReference type="PROSITE" id="PS50994">
    <property type="entry name" value="INTEGRASE"/>
    <property type="match status" value="1"/>
</dbReference>
<dbReference type="InterPro" id="IPR001584">
    <property type="entry name" value="Integrase_cat-core"/>
</dbReference>
<accession>A0A2G8KWP9</accession>
<feature type="domain" description="Integrase catalytic" evidence="1">
    <location>
        <begin position="1"/>
        <end position="156"/>
    </location>
</feature>
<dbReference type="InterPro" id="IPR012337">
    <property type="entry name" value="RNaseH-like_sf"/>
</dbReference>
<evidence type="ECO:0000313" key="3">
    <source>
        <dbReference type="Proteomes" id="UP000230750"/>
    </source>
</evidence>
<dbReference type="AlphaFoldDB" id="A0A2G8KWP9"/>
<proteinExistence type="predicted"/>
<dbReference type="SUPFAM" id="SSF53098">
    <property type="entry name" value="Ribonuclease H-like"/>
    <property type="match status" value="1"/>
</dbReference>
<dbReference type="EMBL" id="MRZV01000329">
    <property type="protein sequence ID" value="PIK52419.1"/>
    <property type="molecule type" value="Genomic_DNA"/>
</dbReference>
<keyword evidence="3" id="KW-1185">Reference proteome</keyword>
<keyword evidence="2" id="KW-0812">Transmembrane</keyword>
<gene>
    <name evidence="2" type="ORF">BSL78_10669</name>
</gene>